<dbReference type="Proteomes" id="UP000316304">
    <property type="component" value="Unassembled WGS sequence"/>
</dbReference>
<dbReference type="AlphaFoldDB" id="A0A5C6CBS7"/>
<evidence type="ECO:0000313" key="1">
    <source>
        <dbReference type="EMBL" id="TWU21542.1"/>
    </source>
</evidence>
<dbReference type="PANTHER" id="PTHR35609:SF1">
    <property type="entry name" value="MACRO DOMAIN-CONTAINING PROTEIN"/>
    <property type="match status" value="1"/>
</dbReference>
<proteinExistence type="predicted"/>
<comment type="caution">
    <text evidence="1">The sequence shown here is derived from an EMBL/GenBank/DDBJ whole genome shotgun (WGS) entry which is preliminary data.</text>
</comment>
<reference evidence="1 2" key="1">
    <citation type="submission" date="2019-02" db="EMBL/GenBank/DDBJ databases">
        <title>Deep-cultivation of Planctomycetes and their phenomic and genomic characterization uncovers novel biology.</title>
        <authorList>
            <person name="Wiegand S."/>
            <person name="Jogler M."/>
            <person name="Boedeker C."/>
            <person name="Pinto D."/>
            <person name="Vollmers J."/>
            <person name="Rivas-Marin E."/>
            <person name="Kohn T."/>
            <person name="Peeters S.H."/>
            <person name="Heuer A."/>
            <person name="Rast P."/>
            <person name="Oberbeckmann S."/>
            <person name="Bunk B."/>
            <person name="Jeske O."/>
            <person name="Meyerdierks A."/>
            <person name="Storesund J.E."/>
            <person name="Kallscheuer N."/>
            <person name="Luecker S."/>
            <person name="Lage O.M."/>
            <person name="Pohl T."/>
            <person name="Merkel B.J."/>
            <person name="Hornburger P."/>
            <person name="Mueller R.-W."/>
            <person name="Bruemmer F."/>
            <person name="Labrenz M."/>
            <person name="Spormann A.M."/>
            <person name="Op Den Camp H."/>
            <person name="Overmann J."/>
            <person name="Amann R."/>
            <person name="Jetten M.S.M."/>
            <person name="Mascher T."/>
            <person name="Medema M.H."/>
            <person name="Devos D.P."/>
            <person name="Kaster A.-K."/>
            <person name="Ovreas L."/>
            <person name="Rohde M."/>
            <person name="Galperin M.Y."/>
            <person name="Jogler C."/>
        </authorList>
    </citation>
    <scope>NUCLEOTIDE SEQUENCE [LARGE SCALE GENOMIC DNA]</scope>
    <source>
        <strain evidence="1 2">Pla52o</strain>
    </source>
</reference>
<sequence>MTWFEQLTGIDEVSPEYVRSQISVEDDCLVLPNDNRIAFGRLETPTLSELRARVAAAAPSPGRLKIREMIADVRQLHADVTNAGAMFQVASQFNLLEMTGPSVTPERGVGIYEHDRTQGPACAISCGAGTIFRNYFAAVGDRIGQTADHQIDCASDLGVLLGNQNGKLWGMQNGYLIPTDEGLQQISTTLQRADEAERDHYRSTLRIGLQWNTAVTLPGARHRVSQAYASALPVAYGRQPESQWADVARLVLEAAYESTFCAAILNRQSGIPAAANSPRPSTPQSRVAKQAPSSNKLYLTLLGGGVFGNADAWIIDAIERSLQRYRDVDLEVAIVSYGASKPAVASLVRQYA</sequence>
<dbReference type="RefSeq" id="WP_146595862.1">
    <property type="nucleotide sequence ID" value="NZ_SJPT01000006.1"/>
</dbReference>
<dbReference type="PANTHER" id="PTHR35609">
    <property type="entry name" value="MACRO DOMAIN-CONTAINING PROTEIN"/>
    <property type="match status" value="1"/>
</dbReference>
<name>A0A5C6CBS7_9BACT</name>
<dbReference type="OrthoDB" id="1452819at2"/>
<protein>
    <submittedName>
        <fullName evidence="1">Uncharacterized protein</fullName>
    </submittedName>
</protein>
<accession>A0A5C6CBS7</accession>
<gene>
    <name evidence="1" type="ORF">Pla52o_37290</name>
</gene>
<keyword evidence="2" id="KW-1185">Reference proteome</keyword>
<dbReference type="EMBL" id="SJPT01000006">
    <property type="protein sequence ID" value="TWU21542.1"/>
    <property type="molecule type" value="Genomic_DNA"/>
</dbReference>
<evidence type="ECO:0000313" key="2">
    <source>
        <dbReference type="Proteomes" id="UP000316304"/>
    </source>
</evidence>
<organism evidence="1 2">
    <name type="scientific">Novipirellula galeiformis</name>
    <dbReference type="NCBI Taxonomy" id="2528004"/>
    <lineage>
        <taxon>Bacteria</taxon>
        <taxon>Pseudomonadati</taxon>
        <taxon>Planctomycetota</taxon>
        <taxon>Planctomycetia</taxon>
        <taxon>Pirellulales</taxon>
        <taxon>Pirellulaceae</taxon>
        <taxon>Novipirellula</taxon>
    </lineage>
</organism>